<reference evidence="2 3" key="1">
    <citation type="submission" date="2018-07" db="EMBL/GenBank/DDBJ databases">
        <title>Chryseobacterium lacus sp. nov., isolated from lake water.</title>
        <authorList>
            <person name="Li C.-M."/>
        </authorList>
    </citation>
    <scope>NUCLEOTIDE SEQUENCE [LARGE SCALE GENOMIC DNA]</scope>
    <source>
        <strain evidence="2 3">YLOS41</strain>
    </source>
</reference>
<dbReference type="NCBIfam" id="TIGR04131">
    <property type="entry name" value="Bac_Flav_CTERM"/>
    <property type="match status" value="1"/>
</dbReference>
<organism evidence="2 3">
    <name type="scientific">Chryseobacterium lacus</name>
    <dbReference type="NCBI Taxonomy" id="2058346"/>
    <lineage>
        <taxon>Bacteria</taxon>
        <taxon>Pseudomonadati</taxon>
        <taxon>Bacteroidota</taxon>
        <taxon>Flavobacteriia</taxon>
        <taxon>Flavobacteriales</taxon>
        <taxon>Weeksellaceae</taxon>
        <taxon>Chryseobacterium group</taxon>
        <taxon>Chryseobacterium</taxon>
    </lineage>
</organism>
<accession>A0A368N1V6</accession>
<dbReference type="OrthoDB" id="9765926at2"/>
<dbReference type="InterPro" id="IPR026341">
    <property type="entry name" value="T9SS_type_B"/>
</dbReference>
<dbReference type="AlphaFoldDB" id="A0A368N1V6"/>
<name>A0A368N1V6_9FLAO</name>
<feature type="chain" id="PRO_5017075817" evidence="1">
    <location>
        <begin position="18"/>
        <end position="776"/>
    </location>
</feature>
<dbReference type="EMBL" id="QPIE01000002">
    <property type="protein sequence ID" value="RCU44073.1"/>
    <property type="molecule type" value="Genomic_DNA"/>
</dbReference>
<keyword evidence="1" id="KW-0732">Signal</keyword>
<gene>
    <name evidence="2" type="ORF">DQ356_03395</name>
</gene>
<protein>
    <submittedName>
        <fullName evidence="2">Gliding motility-associated C-terminal domain-containing protein</fullName>
    </submittedName>
</protein>
<evidence type="ECO:0000313" key="3">
    <source>
        <dbReference type="Proteomes" id="UP000252172"/>
    </source>
</evidence>
<evidence type="ECO:0000256" key="1">
    <source>
        <dbReference type="SAM" id="SignalP"/>
    </source>
</evidence>
<dbReference type="RefSeq" id="WP_114303052.1">
    <property type="nucleotide sequence ID" value="NZ_QPIE01000002.1"/>
</dbReference>
<comment type="caution">
    <text evidence="2">The sequence shown here is derived from an EMBL/GenBank/DDBJ whole genome shotgun (WGS) entry which is preliminary data.</text>
</comment>
<dbReference type="Pfam" id="PF13585">
    <property type="entry name" value="CHU_C"/>
    <property type="match status" value="1"/>
</dbReference>
<sequence>MKKVLFFLLFFAVFAQGQSDCISAIPVCGNSNISYTPTGPGNIIEDLGGCLTGDEHYSVWYSFTIADPGTLTMTITPNGNADYDWAIYGPNVTCGSLGAPIRCSYASTASGYLTGMNTTATDTSESAGGTNVDGWVQQLTVTAGQTYYLVVDNFSQNANGFQLTWGGTSSLASPFNDPAIQPNPFVEPGPAQDGNVLICVTPTVFDFSTLSAQIINGNPNFFVSYYTNTNDAITNTNPIVSPISVTAGTTYHYAIYYVDPANPNNPINKCREYGTLTFVSGAITVGNPTIYACNNNNVGIGTFDITTATTAVYADPTATVVYYTTLSDAQNNINPITNLTSYETQPRQIFAKVTTTQGCINIATVTLALSPLLPVTNATIKACHDNNSGVAYYDLTTANVYSDANAPKKFFPTLTDLLNGTNQITNPQLYMSAEGNVYVEITGAQDCKNYATITLEFYPVVPTQEATLTECFLPDTPQKAEFDLTTAVVTTQIPNTKAFYSSLQDAINNTNQIANPYVYESIATAVYARVYSADGCWNIAKINLNITPPKYSEVLKDKIICIESRTTLDAGDGFTSYLWSNGETTQSISNVTVGEYWVDLTSDGCVTRQTVKVIAAANPVINAIDITNNTITVTVNGGSQPYQYSLDNVVWQTSNVFENVKRGQNTIYVKDSYNCTPVMVEVTVPNLINAMTPNDDGINDVLDYSELHYKKDLTISIFDRYGNKIHTANKNNFYRWDGRTGNKKVPTATYWYTISWTEPVTNAKTQYTGWIMVKNR</sequence>
<dbReference type="Gene3D" id="2.60.120.380">
    <property type="match status" value="1"/>
</dbReference>
<feature type="signal peptide" evidence="1">
    <location>
        <begin position="1"/>
        <end position="17"/>
    </location>
</feature>
<keyword evidence="3" id="KW-1185">Reference proteome</keyword>
<dbReference type="Proteomes" id="UP000252172">
    <property type="component" value="Unassembled WGS sequence"/>
</dbReference>
<evidence type="ECO:0000313" key="2">
    <source>
        <dbReference type="EMBL" id="RCU44073.1"/>
    </source>
</evidence>
<proteinExistence type="predicted"/>